<dbReference type="RefSeq" id="WP_012227343.1">
    <property type="nucleotide sequence ID" value="NZ_HG422565.1"/>
</dbReference>
<evidence type="ECO:0000313" key="9">
    <source>
        <dbReference type="EMBL" id="CCM63954.1"/>
    </source>
</evidence>
<accession>R4YZ91</accession>
<dbReference type="PANTHER" id="PTHR30070:SF1">
    <property type="entry name" value="CYTOCHROME C BIOGENESIS B-RELATED"/>
    <property type="match status" value="1"/>
</dbReference>
<evidence type="ECO:0000256" key="4">
    <source>
        <dbReference type="ARBA" id="ARBA00022692"/>
    </source>
</evidence>
<evidence type="ECO:0000313" key="10">
    <source>
        <dbReference type="Proteomes" id="UP000018291"/>
    </source>
</evidence>
<dbReference type="GO" id="GO:1903607">
    <property type="term" value="P:cytochrome c biosynthetic process"/>
    <property type="evidence" value="ECO:0007669"/>
    <property type="project" value="TreeGrafter"/>
</dbReference>
<evidence type="ECO:0000256" key="7">
    <source>
        <dbReference type="ARBA" id="ARBA00023136"/>
    </source>
</evidence>
<evidence type="ECO:0000256" key="1">
    <source>
        <dbReference type="ARBA" id="ARBA00004141"/>
    </source>
</evidence>
<feature type="transmembrane region" description="Helical" evidence="8">
    <location>
        <begin position="96"/>
        <end position="116"/>
    </location>
</feature>
<dbReference type="EMBL" id="CANL01000025">
    <property type="protein sequence ID" value="CCM63954.1"/>
    <property type="molecule type" value="Genomic_DNA"/>
</dbReference>
<keyword evidence="10" id="KW-1185">Reference proteome</keyword>
<keyword evidence="3" id="KW-0813">Transport</keyword>
<name>R4YZ91_9ACTN</name>
<keyword evidence="5" id="KW-0201">Cytochrome c-type biogenesis</keyword>
<comment type="caution">
    <text evidence="9">The sequence shown here is derived from an EMBL/GenBank/DDBJ whole genome shotgun (WGS) entry which is preliminary data.</text>
</comment>
<evidence type="ECO:0000256" key="8">
    <source>
        <dbReference type="SAM" id="Phobius"/>
    </source>
</evidence>
<dbReference type="eggNOG" id="COG2386">
    <property type="taxonomic scope" value="Bacteria"/>
</dbReference>
<dbReference type="GO" id="GO:0015232">
    <property type="term" value="F:heme transmembrane transporter activity"/>
    <property type="evidence" value="ECO:0007669"/>
    <property type="project" value="InterPro"/>
</dbReference>
<feature type="transmembrane region" description="Helical" evidence="8">
    <location>
        <begin position="54"/>
        <end position="75"/>
    </location>
</feature>
<dbReference type="STRING" id="1229780.BN381_310050"/>
<dbReference type="PRINTS" id="PR01414">
    <property type="entry name" value="CCMBBIOGNSIS"/>
</dbReference>
<evidence type="ECO:0000256" key="6">
    <source>
        <dbReference type="ARBA" id="ARBA00022989"/>
    </source>
</evidence>
<evidence type="ECO:0000256" key="3">
    <source>
        <dbReference type="ARBA" id="ARBA00022448"/>
    </source>
</evidence>
<dbReference type="OrthoDB" id="9812809at2"/>
<reference evidence="9 10" key="1">
    <citation type="journal article" date="2013" name="ISME J.">
        <title>Metabolic model for the filamentous 'Candidatus Microthrix parvicella' based on genomic and metagenomic analyses.</title>
        <authorList>
            <person name="Jon McIlroy S."/>
            <person name="Kristiansen R."/>
            <person name="Albertsen M."/>
            <person name="Michael Karst S."/>
            <person name="Rossetti S."/>
            <person name="Lund Nielsen J."/>
            <person name="Tandoi V."/>
            <person name="James Seviour R."/>
            <person name="Nielsen P.H."/>
        </authorList>
    </citation>
    <scope>NUCLEOTIDE SEQUENCE [LARGE SCALE GENOMIC DNA]</scope>
    <source>
        <strain evidence="9 10">RN1</strain>
    </source>
</reference>
<gene>
    <name evidence="9" type="ORF">BN381_310050</name>
</gene>
<dbReference type="PANTHER" id="PTHR30070">
    <property type="entry name" value="HEME EXPORTER PROTEIN B"/>
    <property type="match status" value="1"/>
</dbReference>
<sequence length="230" mass="23489">MADGMRRMIGDALLMAAKDLRLEFKARVGLTQVLPFGVLVLVVMAFALDAESRLLVEVSPGLFWVTVTFAAVLMVTRSSGLETEAGVGDALRLSGMAPSAVFLGKAAAVAAQLLVLEVTLAATMAVLYRTPLSGPALGLATMVAATAGMAAVGTLLAALASSTGGRESLIPLLMLPVLAPVLIGATRATDVALGGSDGTGGWPWVALLGVFALSYVLLGALAYRSLMEES</sequence>
<organism evidence="9 10">
    <name type="scientific">Candidatus Neomicrothrix parvicella RN1</name>
    <dbReference type="NCBI Taxonomy" id="1229780"/>
    <lineage>
        <taxon>Bacteria</taxon>
        <taxon>Bacillati</taxon>
        <taxon>Actinomycetota</taxon>
        <taxon>Acidimicrobiia</taxon>
        <taxon>Acidimicrobiales</taxon>
        <taxon>Microthrixaceae</taxon>
        <taxon>Candidatus Neomicrothrix</taxon>
    </lineage>
</organism>
<feature type="transmembrane region" description="Helical" evidence="8">
    <location>
        <begin position="28"/>
        <end position="48"/>
    </location>
</feature>
<protein>
    <submittedName>
        <fullName evidence="9">Putative Cytochrome c-type biogenesis protein CcmB</fullName>
    </submittedName>
</protein>
<feature type="transmembrane region" description="Helical" evidence="8">
    <location>
        <begin position="201"/>
        <end position="223"/>
    </location>
</feature>
<feature type="transmembrane region" description="Helical" evidence="8">
    <location>
        <begin position="136"/>
        <end position="157"/>
    </location>
</feature>
<dbReference type="GO" id="GO:0005886">
    <property type="term" value="C:plasma membrane"/>
    <property type="evidence" value="ECO:0007669"/>
    <property type="project" value="TreeGrafter"/>
</dbReference>
<keyword evidence="6 8" id="KW-1133">Transmembrane helix</keyword>
<dbReference type="HOGENOM" id="CLU_079069_0_0_11"/>
<dbReference type="InterPro" id="IPR003544">
    <property type="entry name" value="Cyt_c_biogenesis_CcmB"/>
</dbReference>
<proteinExistence type="inferred from homology"/>
<dbReference type="Pfam" id="PF03379">
    <property type="entry name" value="CcmB"/>
    <property type="match status" value="1"/>
</dbReference>
<comment type="subcellular location">
    <subcellularLocation>
        <location evidence="1">Membrane</location>
        <topology evidence="1">Multi-pass membrane protein</topology>
    </subcellularLocation>
</comment>
<comment type="similarity">
    <text evidence="2">Belongs to the CcmB/CycW/HelB family.</text>
</comment>
<keyword evidence="4 8" id="KW-0812">Transmembrane</keyword>
<dbReference type="GO" id="GO:0017004">
    <property type="term" value="P:cytochrome complex assembly"/>
    <property type="evidence" value="ECO:0007669"/>
    <property type="project" value="UniProtKB-KW"/>
</dbReference>
<evidence type="ECO:0000256" key="2">
    <source>
        <dbReference type="ARBA" id="ARBA00010544"/>
    </source>
</evidence>
<dbReference type="AlphaFoldDB" id="R4YZ91"/>
<feature type="transmembrane region" description="Helical" evidence="8">
    <location>
        <begin position="169"/>
        <end position="189"/>
    </location>
</feature>
<keyword evidence="7 8" id="KW-0472">Membrane</keyword>
<evidence type="ECO:0000256" key="5">
    <source>
        <dbReference type="ARBA" id="ARBA00022748"/>
    </source>
</evidence>
<dbReference type="Proteomes" id="UP000018291">
    <property type="component" value="Unassembled WGS sequence"/>
</dbReference>